<dbReference type="GO" id="GO:0003899">
    <property type="term" value="F:DNA-directed RNA polymerase activity"/>
    <property type="evidence" value="ECO:0007669"/>
    <property type="project" value="InterPro"/>
</dbReference>
<dbReference type="Gene3D" id="2.170.120.12">
    <property type="entry name" value="DNA-directed RNA polymerase, insert domain"/>
    <property type="match status" value="1"/>
</dbReference>
<dbReference type="NCBIfam" id="NF001988">
    <property type="entry name" value="PRK00783.1"/>
    <property type="match status" value="1"/>
</dbReference>
<dbReference type="Proteomes" id="UP000694562">
    <property type="component" value="Unplaced"/>
</dbReference>
<dbReference type="Gene3D" id="3.30.1360.10">
    <property type="entry name" value="RNA polymerase, RBP11-like subunit"/>
    <property type="match status" value="1"/>
</dbReference>
<dbReference type="Pfam" id="PF01000">
    <property type="entry name" value="RNA_pol_A_bac"/>
    <property type="match status" value="1"/>
</dbReference>
<dbReference type="InterPro" id="IPR033901">
    <property type="entry name" value="RNAPI/III_AC40"/>
</dbReference>
<feature type="region of interest" description="Disordered" evidence="7">
    <location>
        <begin position="171"/>
        <end position="202"/>
    </location>
</feature>
<evidence type="ECO:0000256" key="5">
    <source>
        <dbReference type="ARBA" id="ARBA00023242"/>
    </source>
</evidence>
<keyword evidence="5" id="KW-0539">Nucleus</keyword>
<feature type="compositionally biased region" description="Low complexity" evidence="7">
    <location>
        <begin position="175"/>
        <end position="189"/>
    </location>
</feature>
<evidence type="ECO:0000313" key="9">
    <source>
        <dbReference type="Ensembl" id="ENSFTIP00000013384.1"/>
    </source>
</evidence>
<keyword evidence="10" id="KW-1185">Reference proteome</keyword>
<comment type="similarity">
    <text evidence="6">Belongs to the archaeal Rpo3/eukaryotic RPB3 RNA polymerase subunit family.</text>
</comment>
<dbReference type="OrthoDB" id="270173at2759"/>
<feature type="compositionally biased region" description="Low complexity" evidence="7">
    <location>
        <begin position="107"/>
        <end position="116"/>
    </location>
</feature>
<dbReference type="SMART" id="SM00662">
    <property type="entry name" value="RPOLD"/>
    <property type="match status" value="1"/>
</dbReference>
<dbReference type="InterPro" id="IPR011262">
    <property type="entry name" value="DNA-dir_RNA_pol_insert"/>
</dbReference>
<dbReference type="InterPro" id="IPR001514">
    <property type="entry name" value="DNA-dir_RNA_pol_30-40kDasu_CS"/>
</dbReference>
<dbReference type="InterPro" id="IPR036603">
    <property type="entry name" value="RBP11-like"/>
</dbReference>
<protein>
    <recommendedName>
        <fullName evidence="2">DNA-directed RNA polymerases I and III subunit RPAC1</fullName>
    </recommendedName>
</protein>
<proteinExistence type="inferred from homology"/>
<reference evidence="9" key="2">
    <citation type="submission" date="2025-09" db="UniProtKB">
        <authorList>
            <consortium name="Ensembl"/>
        </authorList>
    </citation>
    <scope>IDENTIFICATION</scope>
</reference>
<feature type="region of interest" description="Disordered" evidence="7">
    <location>
        <begin position="78"/>
        <end position="144"/>
    </location>
</feature>
<dbReference type="InterPro" id="IPR050518">
    <property type="entry name" value="Rpo3/RPB3_RNA_Pol_subunit"/>
</dbReference>
<dbReference type="PANTHER" id="PTHR11800:SF13">
    <property type="entry name" value="DNA-DIRECTED RNA POLYMERASES I AND III SUBUNIT RPAC1"/>
    <property type="match status" value="1"/>
</dbReference>
<name>A0A8C4UNZ2_FALTI</name>
<dbReference type="InterPro" id="IPR022842">
    <property type="entry name" value="RNAP_Rpo3/Rpb3/RPAC1"/>
</dbReference>
<dbReference type="FunFam" id="3.30.1360.10:FF:000005">
    <property type="entry name" value="Dna-directed rna polymerases i and iii subunit"/>
    <property type="match status" value="1"/>
</dbReference>
<evidence type="ECO:0000256" key="6">
    <source>
        <dbReference type="ARBA" id="ARBA00025804"/>
    </source>
</evidence>
<feature type="compositionally biased region" description="Gly residues" evidence="7">
    <location>
        <begin position="78"/>
        <end position="89"/>
    </location>
</feature>
<evidence type="ECO:0000256" key="7">
    <source>
        <dbReference type="SAM" id="MobiDB-lite"/>
    </source>
</evidence>
<dbReference type="HAMAP" id="MF_00320">
    <property type="entry name" value="RNApol_arch_Rpo3"/>
    <property type="match status" value="1"/>
</dbReference>
<evidence type="ECO:0000256" key="3">
    <source>
        <dbReference type="ARBA" id="ARBA00022478"/>
    </source>
</evidence>
<feature type="compositionally biased region" description="Gly residues" evidence="7">
    <location>
        <begin position="96"/>
        <end position="106"/>
    </location>
</feature>
<dbReference type="OMA" id="MFPEVVF"/>
<evidence type="ECO:0000256" key="2">
    <source>
        <dbReference type="ARBA" id="ARBA00022083"/>
    </source>
</evidence>
<feature type="compositionally biased region" description="Pro residues" evidence="7">
    <location>
        <begin position="13"/>
        <end position="22"/>
    </location>
</feature>
<dbReference type="GO" id="GO:0005736">
    <property type="term" value="C:RNA polymerase I complex"/>
    <property type="evidence" value="ECO:0007669"/>
    <property type="project" value="TreeGrafter"/>
</dbReference>
<feature type="compositionally biased region" description="Low complexity" evidence="7">
    <location>
        <begin position="1"/>
        <end position="12"/>
    </location>
</feature>
<evidence type="ECO:0000256" key="4">
    <source>
        <dbReference type="ARBA" id="ARBA00023163"/>
    </source>
</evidence>
<feature type="domain" description="DNA-directed RNA polymerase RpoA/D/Rpb3-type" evidence="8">
    <location>
        <begin position="227"/>
        <end position="506"/>
    </location>
</feature>
<dbReference type="InterPro" id="IPR036643">
    <property type="entry name" value="RNApol_insert_sf"/>
</dbReference>
<dbReference type="InterPro" id="IPR011263">
    <property type="entry name" value="DNA-dir_RNA_pol_RpoA/D/Rpb3"/>
</dbReference>
<reference evidence="9" key="1">
    <citation type="submission" date="2025-08" db="UniProtKB">
        <authorList>
            <consortium name="Ensembl"/>
        </authorList>
    </citation>
    <scope>IDENTIFICATION</scope>
</reference>
<dbReference type="GO" id="GO:0006351">
    <property type="term" value="P:DNA-templated transcription"/>
    <property type="evidence" value="ECO:0007669"/>
    <property type="project" value="InterPro"/>
</dbReference>
<dbReference type="CDD" id="cd07032">
    <property type="entry name" value="RNAP_I_II_AC40"/>
    <property type="match status" value="1"/>
</dbReference>
<evidence type="ECO:0000259" key="8">
    <source>
        <dbReference type="SMART" id="SM00662"/>
    </source>
</evidence>
<dbReference type="AlphaFoldDB" id="A0A8C4UNZ2"/>
<dbReference type="FunFam" id="2.170.120.12:FF:000003">
    <property type="entry name" value="Dna-directed rna polymerases i and iii subunit"/>
    <property type="match status" value="1"/>
</dbReference>
<evidence type="ECO:0000313" key="10">
    <source>
        <dbReference type="Proteomes" id="UP000694562"/>
    </source>
</evidence>
<dbReference type="Pfam" id="PF01193">
    <property type="entry name" value="RNA_pol_L"/>
    <property type="match status" value="1"/>
</dbReference>
<evidence type="ECO:0000256" key="1">
    <source>
        <dbReference type="ARBA" id="ARBA00004123"/>
    </source>
</evidence>
<dbReference type="SUPFAM" id="SSF55257">
    <property type="entry name" value="RBP11-like subunits of RNA polymerase"/>
    <property type="match status" value="1"/>
</dbReference>
<dbReference type="Ensembl" id="ENSFTIT00000013963.1">
    <property type="protein sequence ID" value="ENSFTIP00000013384.1"/>
    <property type="gene ID" value="ENSFTIG00000008938.1"/>
</dbReference>
<dbReference type="PROSITE" id="PS00446">
    <property type="entry name" value="RNA_POL_D_30KD"/>
    <property type="match status" value="1"/>
</dbReference>
<dbReference type="GO" id="GO:0005666">
    <property type="term" value="C:RNA polymerase III complex"/>
    <property type="evidence" value="ECO:0007669"/>
    <property type="project" value="TreeGrafter"/>
</dbReference>
<keyword evidence="4" id="KW-0804">Transcription</keyword>
<dbReference type="SUPFAM" id="SSF56553">
    <property type="entry name" value="Insert subdomain of RNA polymerase alpha subunit"/>
    <property type="match status" value="1"/>
</dbReference>
<sequence length="513" mass="55002">MLSSKPPQSAVLPPVPLLPPPAAGAAMVPAGPAPRWLPPLASGPAPGCDVRSGAAPPLSRGRAGAAILCVAQAGAGAARGGAASRGGGDARPRGPRAGGPAGGAGGEASRSPGASRPRVGGRRPVTCRGAPPRGPGRRRPWRAGGAPTSCGTAWCWASSASATCVSGARRSAGGARLPAPSPSRLSASPQVHTTDFPGNYPGYDDAWDQRRFEEAFRVDIVREEEGALEFDMVGIDAAIANAFRRILLAEVPTMAVEKVFVYNNTSIVQDEILAHRLGLIPIRADPRLFEYRNQGDEEGTEIDTLQFQLKIKCSRNPQAAKESSDPNELYFNHKVYSKHMTWVPLGNQTDLFPDADFRPVHDDILIALLRPGQEIDVLMHCVKGIGKDHAKFSPVATASYRLLPDITLLQPVEDEAAEMLQKCFSPGVIEIQNIKGKKVARVANARLDMFSREVFRHESLKNLVRLARVRNHYIFSVESTGILPPDVLVSEAIKILMGKCQRFLNELDSVPME</sequence>
<dbReference type="GO" id="GO:0003677">
    <property type="term" value="F:DNA binding"/>
    <property type="evidence" value="ECO:0007669"/>
    <property type="project" value="InterPro"/>
</dbReference>
<feature type="region of interest" description="Disordered" evidence="7">
    <location>
        <begin position="1"/>
        <end position="48"/>
    </location>
</feature>
<organism evidence="9 10">
    <name type="scientific">Falco tinnunculus</name>
    <name type="common">Common kestrel</name>
    <dbReference type="NCBI Taxonomy" id="100819"/>
    <lineage>
        <taxon>Eukaryota</taxon>
        <taxon>Metazoa</taxon>
        <taxon>Chordata</taxon>
        <taxon>Craniata</taxon>
        <taxon>Vertebrata</taxon>
        <taxon>Euteleostomi</taxon>
        <taxon>Archelosauria</taxon>
        <taxon>Archosauria</taxon>
        <taxon>Dinosauria</taxon>
        <taxon>Saurischia</taxon>
        <taxon>Theropoda</taxon>
        <taxon>Coelurosauria</taxon>
        <taxon>Aves</taxon>
        <taxon>Neognathae</taxon>
        <taxon>Neoaves</taxon>
        <taxon>Telluraves</taxon>
        <taxon>Australaves</taxon>
        <taxon>Falconiformes</taxon>
        <taxon>Falconidae</taxon>
        <taxon>Falco</taxon>
    </lineage>
</organism>
<dbReference type="GO" id="GO:0046983">
    <property type="term" value="F:protein dimerization activity"/>
    <property type="evidence" value="ECO:0007669"/>
    <property type="project" value="InterPro"/>
</dbReference>
<accession>A0A8C4UNZ2</accession>
<dbReference type="PANTHER" id="PTHR11800">
    <property type="entry name" value="DNA-DIRECTED RNA POLYMERASE"/>
    <property type="match status" value="1"/>
</dbReference>
<keyword evidence="3" id="KW-0240">DNA-directed RNA polymerase</keyword>
<comment type="subcellular location">
    <subcellularLocation>
        <location evidence="1">Nucleus</location>
    </subcellularLocation>
</comment>